<dbReference type="SUPFAM" id="SSF52540">
    <property type="entry name" value="P-loop containing nucleoside triphosphate hydrolases"/>
    <property type="match status" value="1"/>
</dbReference>
<dbReference type="Pfam" id="PF12513">
    <property type="entry name" value="SUV3_C"/>
    <property type="match status" value="1"/>
</dbReference>
<dbReference type="SMART" id="SM00487">
    <property type="entry name" value="DEXDc"/>
    <property type="match status" value="1"/>
</dbReference>
<evidence type="ECO:0000313" key="9">
    <source>
        <dbReference type="Proteomes" id="UP000321523"/>
    </source>
</evidence>
<dbReference type="InterPro" id="IPR014001">
    <property type="entry name" value="Helicase_ATP-bd"/>
</dbReference>
<evidence type="ECO:0000256" key="3">
    <source>
        <dbReference type="ARBA" id="ARBA00022806"/>
    </source>
</evidence>
<dbReference type="Proteomes" id="UP000321523">
    <property type="component" value="Unassembled WGS sequence"/>
</dbReference>
<feature type="compositionally biased region" description="Basic residues" evidence="5">
    <location>
        <begin position="723"/>
        <end position="742"/>
    </location>
</feature>
<dbReference type="Pfam" id="PF22527">
    <property type="entry name" value="DEXQc_Suv3"/>
    <property type="match status" value="1"/>
</dbReference>
<dbReference type="SMART" id="SM00490">
    <property type="entry name" value="HELICc"/>
    <property type="match status" value="1"/>
</dbReference>
<dbReference type="Gene3D" id="1.20.272.40">
    <property type="match status" value="1"/>
</dbReference>
<dbReference type="PANTHER" id="PTHR12131">
    <property type="entry name" value="ATP-DEPENDENT RNA AND DNA HELICASE"/>
    <property type="match status" value="1"/>
</dbReference>
<dbReference type="SMART" id="SM00382">
    <property type="entry name" value="AAA"/>
    <property type="match status" value="1"/>
</dbReference>
<evidence type="ECO:0000313" key="8">
    <source>
        <dbReference type="EMBL" id="GEO36734.1"/>
    </source>
</evidence>
<evidence type="ECO:0000259" key="6">
    <source>
        <dbReference type="PROSITE" id="PS51192"/>
    </source>
</evidence>
<dbReference type="InterPro" id="IPR003593">
    <property type="entry name" value="AAA+_ATPase"/>
</dbReference>
<dbReference type="Gene3D" id="3.40.50.300">
    <property type="entry name" value="P-loop containing nucleotide triphosphate hydrolases"/>
    <property type="match status" value="2"/>
</dbReference>
<name>A0A512DJT3_9PROT</name>
<feature type="domain" description="Helicase C-terminal" evidence="7">
    <location>
        <begin position="406"/>
        <end position="561"/>
    </location>
</feature>
<keyword evidence="9" id="KW-1185">Reference proteome</keyword>
<dbReference type="InterPro" id="IPR055206">
    <property type="entry name" value="DEXQc_SUV3"/>
</dbReference>
<proteinExistence type="predicted"/>
<dbReference type="GO" id="GO:0004386">
    <property type="term" value="F:helicase activity"/>
    <property type="evidence" value="ECO:0007669"/>
    <property type="project" value="UniProtKB-KW"/>
</dbReference>
<feature type="domain" description="Helicase ATP-binding" evidence="6">
    <location>
        <begin position="251"/>
        <end position="395"/>
    </location>
</feature>
<evidence type="ECO:0000256" key="2">
    <source>
        <dbReference type="ARBA" id="ARBA00022801"/>
    </source>
</evidence>
<reference evidence="8 9" key="1">
    <citation type="submission" date="2019-07" db="EMBL/GenBank/DDBJ databases">
        <title>Whole genome shotgun sequence of Skermanella aerolata NBRC 106429.</title>
        <authorList>
            <person name="Hosoyama A."/>
            <person name="Uohara A."/>
            <person name="Ohji S."/>
            <person name="Ichikawa N."/>
        </authorList>
    </citation>
    <scope>NUCLEOTIDE SEQUENCE [LARGE SCALE GENOMIC DNA]</scope>
    <source>
        <strain evidence="8 9">NBRC 106429</strain>
    </source>
</reference>
<dbReference type="PROSITE" id="PS51194">
    <property type="entry name" value="HELICASE_CTER"/>
    <property type="match status" value="1"/>
</dbReference>
<evidence type="ECO:0000256" key="1">
    <source>
        <dbReference type="ARBA" id="ARBA00022741"/>
    </source>
</evidence>
<dbReference type="RefSeq" id="WP_052830833.1">
    <property type="nucleotide sequence ID" value="NZ_BJYZ01000003.1"/>
</dbReference>
<protein>
    <submittedName>
        <fullName evidence="8">Uncharacterized protein</fullName>
    </submittedName>
</protein>
<keyword evidence="4" id="KW-0067">ATP-binding</keyword>
<dbReference type="InterPro" id="IPR022192">
    <property type="entry name" value="SUV3_C"/>
</dbReference>
<keyword evidence="3" id="KW-0347">Helicase</keyword>
<dbReference type="InterPro" id="IPR001650">
    <property type="entry name" value="Helicase_C-like"/>
</dbReference>
<dbReference type="PROSITE" id="PS51192">
    <property type="entry name" value="HELICASE_ATP_BIND_1"/>
    <property type="match status" value="1"/>
</dbReference>
<sequence length="742" mass="82888">MADHPEAPAAPAEADPDLIHEIARHHPDCLTLADAGLARIERAEQVGLAPLGLPLPRGKRDLLVPAARREAIVREILGQLDRQLRRNGLLETARRVLDGAHISLHPGDARDRVKLVMTDEMPWTGMTQPIRFAVSRTIDVDELSGLHEADLHRFLNADAALIERLHEDAGRLAERLWIYTEEAGTPDDGWTFGSLCDRLVRAGRNHQDADEILRRWDREYDIWRRGRAEARGRAFVDRHFDFSRFERLFPVARGMARRLVLVVGPTNSGKTHRALEALREARSGLYLAPLRLLALEVADRLNRDGTPTTLLTGEEEARVPDARHLSSTIEMLDPDRPVDVAVIDEIQMLADPDRGWAWTSALMGVPAGTVYLLGAPEARSLVERVAAHLGEPLEIVELERKTPLRMIERRLEWDDVERGDALIAFSRRDVHLIRDAVQSRDLTAALLYGALAPEVRRREAERFLSGEVDVVVATDAIGMGLNLPVRRVLFTALEKFDGTAVRPLSAGEVRQIAGRAGRFGQFETGEFGVVARNTPQALRTLLGRPDPRLGPKTALTVRPTRGMLARLADYSGTSELALLLDWFSAAKTDGSPYAVSELAPLRRHAALLDERSLIFADKLNLLFIPADLEKEAEARLFTTIVQAVERREAMAVGHVVPARTEGLDDQALEDLSRACDLYYWASRRFPDLFPDRAIVAQRRAALSSRLGELLASRARRQRDPGHGRPKQGFRGAPRKRFGPKRR</sequence>
<keyword evidence="1" id="KW-0547">Nucleotide-binding</keyword>
<keyword evidence="2" id="KW-0378">Hydrolase</keyword>
<dbReference type="Pfam" id="PF00271">
    <property type="entry name" value="Helicase_C"/>
    <property type="match status" value="1"/>
</dbReference>
<dbReference type="EMBL" id="BJYZ01000003">
    <property type="protein sequence ID" value="GEO36734.1"/>
    <property type="molecule type" value="Genomic_DNA"/>
</dbReference>
<dbReference type="OrthoDB" id="9807155at2"/>
<accession>A0A512DJT3</accession>
<evidence type="ECO:0000256" key="4">
    <source>
        <dbReference type="ARBA" id="ARBA00022840"/>
    </source>
</evidence>
<feature type="region of interest" description="Disordered" evidence="5">
    <location>
        <begin position="713"/>
        <end position="742"/>
    </location>
</feature>
<dbReference type="GO" id="GO:0016787">
    <property type="term" value="F:hydrolase activity"/>
    <property type="evidence" value="ECO:0007669"/>
    <property type="project" value="UniProtKB-KW"/>
</dbReference>
<comment type="caution">
    <text evidence="8">The sequence shown here is derived from an EMBL/GenBank/DDBJ whole genome shotgun (WGS) entry which is preliminary data.</text>
</comment>
<organism evidence="8 9">
    <name type="scientific">Skermanella aerolata</name>
    <dbReference type="NCBI Taxonomy" id="393310"/>
    <lineage>
        <taxon>Bacteria</taxon>
        <taxon>Pseudomonadati</taxon>
        <taxon>Pseudomonadota</taxon>
        <taxon>Alphaproteobacteria</taxon>
        <taxon>Rhodospirillales</taxon>
        <taxon>Azospirillaceae</taxon>
        <taxon>Skermanella</taxon>
    </lineage>
</organism>
<dbReference type="Gene3D" id="1.20.58.1080">
    <property type="match status" value="1"/>
</dbReference>
<dbReference type="GO" id="GO:0005524">
    <property type="term" value="F:ATP binding"/>
    <property type="evidence" value="ECO:0007669"/>
    <property type="project" value="UniProtKB-KW"/>
</dbReference>
<dbReference type="AlphaFoldDB" id="A0A512DJT3"/>
<dbReference type="InterPro" id="IPR027417">
    <property type="entry name" value="P-loop_NTPase"/>
</dbReference>
<evidence type="ECO:0000256" key="5">
    <source>
        <dbReference type="SAM" id="MobiDB-lite"/>
    </source>
</evidence>
<dbReference type="PANTHER" id="PTHR12131:SF1">
    <property type="entry name" value="ATP-DEPENDENT RNA HELICASE SUPV3L1, MITOCHONDRIAL-RELATED"/>
    <property type="match status" value="1"/>
</dbReference>
<dbReference type="InterPro" id="IPR050699">
    <property type="entry name" value="RNA-DNA_Helicase"/>
</dbReference>
<evidence type="ECO:0000259" key="7">
    <source>
        <dbReference type="PROSITE" id="PS51194"/>
    </source>
</evidence>
<gene>
    <name evidence="8" type="ORF">SAE02_08820</name>
</gene>